<feature type="region of interest" description="Disordered" evidence="1">
    <location>
        <begin position="1"/>
        <end position="90"/>
    </location>
</feature>
<dbReference type="AlphaFoldDB" id="A0AA39V9X0"/>
<accession>A0AA39V9X0</accession>
<keyword evidence="3" id="KW-1185">Reference proteome</keyword>
<evidence type="ECO:0000313" key="3">
    <source>
        <dbReference type="Proteomes" id="UP001166286"/>
    </source>
</evidence>
<dbReference type="EMBL" id="JAFEKC020000002">
    <property type="protein sequence ID" value="KAK0516750.1"/>
    <property type="molecule type" value="Genomic_DNA"/>
</dbReference>
<reference evidence="2" key="1">
    <citation type="submission" date="2023-03" db="EMBL/GenBank/DDBJ databases">
        <title>Complete genome of Cladonia borealis.</title>
        <authorList>
            <person name="Park H."/>
        </authorList>
    </citation>
    <scope>NUCLEOTIDE SEQUENCE</scope>
    <source>
        <strain evidence="2">ANT050790</strain>
    </source>
</reference>
<gene>
    <name evidence="2" type="ORF">JMJ35_001353</name>
</gene>
<evidence type="ECO:0000256" key="1">
    <source>
        <dbReference type="SAM" id="MobiDB-lite"/>
    </source>
</evidence>
<sequence>MVSPVDKRGSSQCSSSSRRSRSPRILSTVKGLVQRPTTKFVSQNRPGSARSKSDAFHGDDGANAGKSSRCAAQKDRSPPETSWKRRGQTPEMDEYLTLTELESVWNKQDSCGLCVYAPQNVTKYTFQEAVELPLIAKHEFRPRSMESTRPEPVQKGRIPQINVQGDSTIIDGAVHPALRPNSYLSEAELPTTDWTYGRS</sequence>
<feature type="compositionally biased region" description="Basic and acidic residues" evidence="1">
    <location>
        <begin position="51"/>
        <end position="60"/>
    </location>
</feature>
<evidence type="ECO:0000313" key="2">
    <source>
        <dbReference type="EMBL" id="KAK0516750.1"/>
    </source>
</evidence>
<feature type="compositionally biased region" description="Polar residues" evidence="1">
    <location>
        <begin position="35"/>
        <end position="46"/>
    </location>
</feature>
<comment type="caution">
    <text evidence="2">The sequence shown here is derived from an EMBL/GenBank/DDBJ whole genome shotgun (WGS) entry which is preliminary data.</text>
</comment>
<feature type="compositionally biased region" description="Low complexity" evidence="1">
    <location>
        <begin position="10"/>
        <end position="27"/>
    </location>
</feature>
<name>A0AA39V9X0_9LECA</name>
<dbReference type="Proteomes" id="UP001166286">
    <property type="component" value="Unassembled WGS sequence"/>
</dbReference>
<organism evidence="2 3">
    <name type="scientific">Cladonia borealis</name>
    <dbReference type="NCBI Taxonomy" id="184061"/>
    <lineage>
        <taxon>Eukaryota</taxon>
        <taxon>Fungi</taxon>
        <taxon>Dikarya</taxon>
        <taxon>Ascomycota</taxon>
        <taxon>Pezizomycotina</taxon>
        <taxon>Lecanoromycetes</taxon>
        <taxon>OSLEUM clade</taxon>
        <taxon>Lecanoromycetidae</taxon>
        <taxon>Lecanorales</taxon>
        <taxon>Lecanorineae</taxon>
        <taxon>Cladoniaceae</taxon>
        <taxon>Cladonia</taxon>
    </lineage>
</organism>
<proteinExistence type="predicted"/>
<protein>
    <submittedName>
        <fullName evidence="2">Uncharacterized protein</fullName>
    </submittedName>
</protein>